<evidence type="ECO:0000256" key="1">
    <source>
        <dbReference type="SAM" id="MobiDB-lite"/>
    </source>
</evidence>
<dbReference type="EMBL" id="JALDAX010000026">
    <property type="protein sequence ID" value="MCI3245955.1"/>
    <property type="molecule type" value="Genomic_DNA"/>
</dbReference>
<keyword evidence="2" id="KW-0472">Membrane</keyword>
<feature type="compositionally biased region" description="Basic and acidic residues" evidence="1">
    <location>
        <begin position="7"/>
        <end position="42"/>
    </location>
</feature>
<keyword evidence="2" id="KW-1133">Transmembrane helix</keyword>
<evidence type="ECO:0000313" key="3">
    <source>
        <dbReference type="EMBL" id="MCI3245955.1"/>
    </source>
</evidence>
<evidence type="ECO:0000313" key="4">
    <source>
        <dbReference type="Proteomes" id="UP001165270"/>
    </source>
</evidence>
<keyword evidence="4" id="KW-1185">Reference proteome</keyword>
<sequence length="76" mass="8596">MGSPHGIDPRAFDDPRNRYPTDQEFYSADRPEKAELEEDRPRGGPGDPYRHPWTWGSIALVVFAVLIVLMGIALFP</sequence>
<organism evidence="3 4">
    <name type="scientific">Streptomyces spinosisporus</name>
    <dbReference type="NCBI Taxonomy" id="2927582"/>
    <lineage>
        <taxon>Bacteria</taxon>
        <taxon>Bacillati</taxon>
        <taxon>Actinomycetota</taxon>
        <taxon>Actinomycetes</taxon>
        <taxon>Kitasatosporales</taxon>
        <taxon>Streptomycetaceae</taxon>
        <taxon>Streptomyces</taxon>
    </lineage>
</organism>
<reference evidence="3" key="1">
    <citation type="submission" date="2022-03" db="EMBL/GenBank/DDBJ databases">
        <title>Streptomyces 7R015 and 7R016 isolated from Barleria lupulina in Thailand.</title>
        <authorList>
            <person name="Kanchanasin P."/>
            <person name="Phongsopitanun W."/>
            <person name="Tanasupawat S."/>
        </authorList>
    </citation>
    <scope>NUCLEOTIDE SEQUENCE</scope>
    <source>
        <strain evidence="3">7R016</strain>
    </source>
</reference>
<dbReference type="RefSeq" id="WP_016431129.1">
    <property type="nucleotide sequence ID" value="NZ_JALDAX010000026.1"/>
</dbReference>
<keyword evidence="2" id="KW-0812">Transmembrane</keyword>
<gene>
    <name evidence="3" type="ORF">MQN93_40280</name>
</gene>
<comment type="caution">
    <text evidence="3">The sequence shown here is derived from an EMBL/GenBank/DDBJ whole genome shotgun (WGS) entry which is preliminary data.</text>
</comment>
<name>A0ABS9XV42_9ACTN</name>
<evidence type="ECO:0000256" key="2">
    <source>
        <dbReference type="SAM" id="Phobius"/>
    </source>
</evidence>
<feature type="region of interest" description="Disordered" evidence="1">
    <location>
        <begin position="1"/>
        <end position="48"/>
    </location>
</feature>
<accession>A0ABS9XV42</accession>
<proteinExistence type="predicted"/>
<feature type="transmembrane region" description="Helical" evidence="2">
    <location>
        <begin position="53"/>
        <end position="75"/>
    </location>
</feature>
<dbReference type="Proteomes" id="UP001165270">
    <property type="component" value="Unassembled WGS sequence"/>
</dbReference>
<protein>
    <submittedName>
        <fullName evidence="3">Uncharacterized protein</fullName>
    </submittedName>
</protein>